<evidence type="ECO:0000256" key="1">
    <source>
        <dbReference type="ARBA" id="ARBA00004123"/>
    </source>
</evidence>
<dbReference type="GO" id="GO:0043565">
    <property type="term" value="F:sequence-specific DNA binding"/>
    <property type="evidence" value="ECO:0007669"/>
    <property type="project" value="InterPro"/>
</dbReference>
<accession>A0A835RKF1</accession>
<dbReference type="GO" id="GO:0005634">
    <property type="term" value="C:nucleus"/>
    <property type="evidence" value="ECO:0007669"/>
    <property type="project" value="UniProtKB-SubCell"/>
</dbReference>
<comment type="subcellular location">
    <subcellularLocation>
        <location evidence="1">Nucleus</location>
    </subcellularLocation>
</comment>
<dbReference type="InterPro" id="IPR036576">
    <property type="entry name" value="WRKY_dom_sf"/>
</dbReference>
<reference evidence="8 9" key="1">
    <citation type="journal article" date="2020" name="Nat. Food">
        <title>A phased Vanilla planifolia genome enables genetic improvement of flavour and production.</title>
        <authorList>
            <person name="Hasing T."/>
            <person name="Tang H."/>
            <person name="Brym M."/>
            <person name="Khazi F."/>
            <person name="Huang T."/>
            <person name="Chambers A.H."/>
        </authorList>
    </citation>
    <scope>NUCLEOTIDE SEQUENCE [LARGE SCALE GENOMIC DNA]</scope>
    <source>
        <tissue evidence="8">Leaf</tissue>
    </source>
</reference>
<dbReference type="PROSITE" id="PS50811">
    <property type="entry name" value="WRKY"/>
    <property type="match status" value="1"/>
</dbReference>
<keyword evidence="2" id="KW-0805">Transcription regulation</keyword>
<evidence type="ECO:0000256" key="2">
    <source>
        <dbReference type="ARBA" id="ARBA00023015"/>
    </source>
</evidence>
<evidence type="ECO:0000259" key="7">
    <source>
        <dbReference type="PROSITE" id="PS50811"/>
    </source>
</evidence>
<dbReference type="InterPro" id="IPR044810">
    <property type="entry name" value="WRKY_plant"/>
</dbReference>
<evidence type="ECO:0000256" key="5">
    <source>
        <dbReference type="ARBA" id="ARBA00023242"/>
    </source>
</evidence>
<feature type="compositionally biased region" description="Low complexity" evidence="6">
    <location>
        <begin position="40"/>
        <end position="49"/>
    </location>
</feature>
<dbReference type="PANTHER" id="PTHR31221:SF366">
    <property type="entry name" value="OS05G0583000 PROTEIN"/>
    <property type="match status" value="1"/>
</dbReference>
<dbReference type="SMART" id="SM00774">
    <property type="entry name" value="WRKY"/>
    <property type="match status" value="1"/>
</dbReference>
<keyword evidence="3" id="KW-0238">DNA-binding</keyword>
<evidence type="ECO:0000256" key="6">
    <source>
        <dbReference type="SAM" id="MobiDB-lite"/>
    </source>
</evidence>
<dbReference type="OrthoDB" id="1915472at2759"/>
<dbReference type="EMBL" id="JADCNM010000003">
    <property type="protein sequence ID" value="KAG0489855.1"/>
    <property type="molecule type" value="Genomic_DNA"/>
</dbReference>
<comment type="caution">
    <text evidence="8">The sequence shown here is derived from an EMBL/GenBank/DDBJ whole genome shotgun (WGS) entry which is preliminary data.</text>
</comment>
<name>A0A835RKF1_VANPL</name>
<dbReference type="Gene3D" id="2.20.25.80">
    <property type="entry name" value="WRKY domain"/>
    <property type="match status" value="1"/>
</dbReference>
<dbReference type="AlphaFoldDB" id="A0A835RKF1"/>
<dbReference type="Proteomes" id="UP000639772">
    <property type="component" value="Chromosome 3"/>
</dbReference>
<keyword evidence="4" id="KW-0804">Transcription</keyword>
<dbReference type="GO" id="GO:0003700">
    <property type="term" value="F:DNA-binding transcription factor activity"/>
    <property type="evidence" value="ECO:0007669"/>
    <property type="project" value="InterPro"/>
</dbReference>
<protein>
    <recommendedName>
        <fullName evidence="7">WRKY domain-containing protein</fullName>
    </recommendedName>
</protein>
<feature type="compositionally biased region" description="Basic residues" evidence="6">
    <location>
        <begin position="55"/>
        <end position="66"/>
    </location>
</feature>
<evidence type="ECO:0000256" key="4">
    <source>
        <dbReference type="ARBA" id="ARBA00023163"/>
    </source>
</evidence>
<keyword evidence="5" id="KW-0539">Nucleus</keyword>
<organism evidence="8 9">
    <name type="scientific">Vanilla planifolia</name>
    <name type="common">Vanilla</name>
    <dbReference type="NCBI Taxonomy" id="51239"/>
    <lineage>
        <taxon>Eukaryota</taxon>
        <taxon>Viridiplantae</taxon>
        <taxon>Streptophyta</taxon>
        <taxon>Embryophyta</taxon>
        <taxon>Tracheophyta</taxon>
        <taxon>Spermatophyta</taxon>
        <taxon>Magnoliopsida</taxon>
        <taxon>Liliopsida</taxon>
        <taxon>Asparagales</taxon>
        <taxon>Orchidaceae</taxon>
        <taxon>Vanilloideae</taxon>
        <taxon>Vanilleae</taxon>
        <taxon>Vanilla</taxon>
    </lineage>
</organism>
<dbReference type="Pfam" id="PF03106">
    <property type="entry name" value="WRKY"/>
    <property type="match status" value="1"/>
</dbReference>
<gene>
    <name evidence="8" type="ORF">HPP92_006718</name>
</gene>
<feature type="region of interest" description="Disordered" evidence="6">
    <location>
        <begin position="38"/>
        <end position="66"/>
    </location>
</feature>
<dbReference type="PANTHER" id="PTHR31221">
    <property type="entry name" value="WRKY TRANSCRIPTION FACTOR PROTEIN 1-RELATED"/>
    <property type="match status" value="1"/>
</dbReference>
<sequence length="120" mass="13345">MTTLSTEAHEDTVAFSRTVCPSGSGSLFGFWDRSGDGGKKAAAGAYVAGDEAEKKKKKKGEKKARMPRFAFQTPSQVDVLDDGYRWRKYGQKAVKNNKFPRVCFHCMAWGEKESSRLVTN</sequence>
<evidence type="ECO:0000256" key="3">
    <source>
        <dbReference type="ARBA" id="ARBA00023125"/>
    </source>
</evidence>
<dbReference type="InterPro" id="IPR003657">
    <property type="entry name" value="WRKY_dom"/>
</dbReference>
<dbReference type="SUPFAM" id="SSF118290">
    <property type="entry name" value="WRKY DNA-binding domain"/>
    <property type="match status" value="1"/>
</dbReference>
<evidence type="ECO:0000313" key="8">
    <source>
        <dbReference type="EMBL" id="KAG0489855.1"/>
    </source>
</evidence>
<feature type="domain" description="WRKY" evidence="7">
    <location>
        <begin position="75"/>
        <end position="110"/>
    </location>
</feature>
<proteinExistence type="predicted"/>
<evidence type="ECO:0000313" key="9">
    <source>
        <dbReference type="Proteomes" id="UP000639772"/>
    </source>
</evidence>